<keyword evidence="1" id="KW-0863">Zinc-finger</keyword>
<dbReference type="EMBL" id="CAXDID020000069">
    <property type="protein sequence ID" value="CAL6013560.1"/>
    <property type="molecule type" value="Genomic_DNA"/>
</dbReference>
<dbReference type="Pfam" id="PF13639">
    <property type="entry name" value="zf-RING_2"/>
    <property type="match status" value="1"/>
</dbReference>
<keyword evidence="1" id="KW-0479">Metal-binding</keyword>
<dbReference type="InterPro" id="IPR013083">
    <property type="entry name" value="Znf_RING/FYVE/PHD"/>
</dbReference>
<dbReference type="SMART" id="SM00184">
    <property type="entry name" value="RING"/>
    <property type="match status" value="1"/>
</dbReference>
<keyword evidence="3" id="KW-0812">Transmembrane</keyword>
<evidence type="ECO:0000313" key="5">
    <source>
        <dbReference type="EMBL" id="CAL6013560.1"/>
    </source>
</evidence>
<dbReference type="Proteomes" id="UP001642409">
    <property type="component" value="Unassembled WGS sequence"/>
</dbReference>
<dbReference type="Gene3D" id="3.30.40.10">
    <property type="entry name" value="Zinc/RING finger domain, C3HC4 (zinc finger)"/>
    <property type="match status" value="1"/>
</dbReference>
<evidence type="ECO:0000313" key="4">
    <source>
        <dbReference type="EMBL" id="CAI9942471.1"/>
    </source>
</evidence>
<name>A0AA86PG02_9EUKA</name>
<dbReference type="SUPFAM" id="SSF57850">
    <property type="entry name" value="RING/U-box"/>
    <property type="match status" value="1"/>
</dbReference>
<gene>
    <name evidence="3" type="ORF">HINF_LOCUS22704</name>
    <name evidence="5" type="ORF">HINF_LOCUS23842</name>
    <name evidence="4" type="ORF">HINF_LOCUS30116</name>
    <name evidence="6" type="ORF">HINF_LOCUS39910</name>
</gene>
<keyword evidence="3" id="KW-0472">Membrane</keyword>
<evidence type="ECO:0000313" key="3">
    <source>
        <dbReference type="EMBL" id="CAI9935059.1"/>
    </source>
</evidence>
<organism evidence="3">
    <name type="scientific">Hexamita inflata</name>
    <dbReference type="NCBI Taxonomy" id="28002"/>
    <lineage>
        <taxon>Eukaryota</taxon>
        <taxon>Metamonada</taxon>
        <taxon>Diplomonadida</taxon>
        <taxon>Hexamitidae</taxon>
        <taxon>Hexamitinae</taxon>
        <taxon>Hexamita</taxon>
    </lineage>
</organism>
<dbReference type="EMBL" id="CAXDID020000156">
    <property type="protein sequence ID" value="CAL6043103.1"/>
    <property type="molecule type" value="Genomic_DNA"/>
</dbReference>
<dbReference type="PROSITE" id="PS50089">
    <property type="entry name" value="ZF_RING_2"/>
    <property type="match status" value="1"/>
</dbReference>
<keyword evidence="1" id="KW-0862">Zinc</keyword>
<accession>A0AA86PG02</accession>
<protein>
    <submittedName>
        <fullName evidence="3">C3HC4 type (RING finger) and transmembrane domain-containing protein</fullName>
    </submittedName>
</protein>
<evidence type="ECO:0000256" key="1">
    <source>
        <dbReference type="PROSITE-ProRule" id="PRU00175"/>
    </source>
</evidence>
<dbReference type="InterPro" id="IPR001841">
    <property type="entry name" value="Znf_RING"/>
</dbReference>
<comment type="caution">
    <text evidence="3">The sequence shown here is derived from an EMBL/GenBank/DDBJ whole genome shotgun (WGS) entry which is preliminary data.</text>
</comment>
<dbReference type="GO" id="GO:0008270">
    <property type="term" value="F:zinc ion binding"/>
    <property type="evidence" value="ECO:0007669"/>
    <property type="project" value="UniProtKB-KW"/>
</dbReference>
<keyword evidence="7" id="KW-1185">Reference proteome</keyword>
<evidence type="ECO:0000313" key="6">
    <source>
        <dbReference type="EMBL" id="CAL6043103.1"/>
    </source>
</evidence>
<sequence>MNCFLKKQDQHKCILLWYETKVTRILSDIYRINTNCKCFAFISLADNDLQCPICLESIAIQHVKNKFPLCITNDTVSEIKMIRTEGTQELYVTNCNHIFHGACLHKWALENPVCPVCRQEINGW</sequence>
<dbReference type="EMBL" id="CATOUU010000703">
    <property type="protein sequence ID" value="CAI9942471.1"/>
    <property type="molecule type" value="Genomic_DNA"/>
</dbReference>
<reference evidence="3" key="1">
    <citation type="submission" date="2023-06" db="EMBL/GenBank/DDBJ databases">
        <authorList>
            <person name="Kurt Z."/>
        </authorList>
    </citation>
    <scope>NUCLEOTIDE SEQUENCE</scope>
</reference>
<proteinExistence type="predicted"/>
<dbReference type="AlphaFoldDB" id="A0AA86PG02"/>
<feature type="domain" description="RING-type" evidence="2">
    <location>
        <begin position="51"/>
        <end position="118"/>
    </location>
</feature>
<reference evidence="5 7" key="2">
    <citation type="submission" date="2024-07" db="EMBL/GenBank/DDBJ databases">
        <authorList>
            <person name="Akdeniz Z."/>
        </authorList>
    </citation>
    <scope>NUCLEOTIDE SEQUENCE [LARGE SCALE GENOMIC DNA]</scope>
</reference>
<evidence type="ECO:0000259" key="2">
    <source>
        <dbReference type="PROSITE" id="PS50089"/>
    </source>
</evidence>
<dbReference type="EMBL" id="CATOUU010000594">
    <property type="protein sequence ID" value="CAI9935059.1"/>
    <property type="molecule type" value="Genomic_DNA"/>
</dbReference>
<evidence type="ECO:0000313" key="7">
    <source>
        <dbReference type="Proteomes" id="UP001642409"/>
    </source>
</evidence>